<feature type="region of interest" description="Disordered" evidence="1">
    <location>
        <begin position="1"/>
        <end position="48"/>
    </location>
</feature>
<sequence length="48" mass="5249">MDNKDKKPGQAQQGGKGSNDHDKQPQQQGDKSKQQDGGKSDDKARQPK</sequence>
<protein>
    <submittedName>
        <fullName evidence="2">Uncharacterized protein</fullName>
    </submittedName>
</protein>
<dbReference type="Proteomes" id="UP001240639">
    <property type="component" value="Unassembled WGS sequence"/>
</dbReference>
<comment type="caution">
    <text evidence="2">The sequence shown here is derived from an EMBL/GenBank/DDBJ whole genome shotgun (WGS) entry which is preliminary data.</text>
</comment>
<name>A0ABT9HMV2_9SPHN</name>
<accession>A0ABT9HMV2</accession>
<dbReference type="RefSeq" id="WP_305931490.1">
    <property type="nucleotide sequence ID" value="NZ_JAVAIM010000001.1"/>
</dbReference>
<keyword evidence="3" id="KW-1185">Reference proteome</keyword>
<proteinExistence type="predicted"/>
<evidence type="ECO:0000313" key="2">
    <source>
        <dbReference type="EMBL" id="MDP4574038.1"/>
    </source>
</evidence>
<reference evidence="2 3" key="1">
    <citation type="submission" date="2023-08" db="EMBL/GenBank/DDBJ databases">
        <title>genomic of G39.</title>
        <authorList>
            <person name="Wang Y."/>
        </authorList>
    </citation>
    <scope>NUCLEOTIDE SEQUENCE [LARGE SCALE GENOMIC DNA]</scope>
    <source>
        <strain evidence="2 3">G39</strain>
    </source>
</reference>
<evidence type="ECO:0000313" key="3">
    <source>
        <dbReference type="Proteomes" id="UP001240639"/>
    </source>
</evidence>
<feature type="compositionally biased region" description="Basic and acidic residues" evidence="1">
    <location>
        <begin position="18"/>
        <end position="48"/>
    </location>
</feature>
<gene>
    <name evidence="2" type="ORF">Q9K02_02640</name>
</gene>
<dbReference type="EMBL" id="JAVAIM010000001">
    <property type="protein sequence ID" value="MDP4574038.1"/>
    <property type="molecule type" value="Genomic_DNA"/>
</dbReference>
<organism evidence="2 3">
    <name type="scientific">Qipengyuania profundimaris</name>
    <dbReference type="NCBI Taxonomy" id="3067652"/>
    <lineage>
        <taxon>Bacteria</taxon>
        <taxon>Pseudomonadati</taxon>
        <taxon>Pseudomonadota</taxon>
        <taxon>Alphaproteobacteria</taxon>
        <taxon>Sphingomonadales</taxon>
        <taxon>Erythrobacteraceae</taxon>
        <taxon>Qipengyuania</taxon>
    </lineage>
</organism>
<evidence type="ECO:0000256" key="1">
    <source>
        <dbReference type="SAM" id="MobiDB-lite"/>
    </source>
</evidence>